<reference evidence="4 5" key="1">
    <citation type="submission" date="2020-02" db="EMBL/GenBank/DDBJ databases">
        <title>Genome sequence of the type strain CCBAU10050 of Rhizobium daejeonense.</title>
        <authorList>
            <person name="Gao J."/>
            <person name="Sun J."/>
        </authorList>
    </citation>
    <scope>NUCLEOTIDE SEQUENCE [LARGE SCALE GENOMIC DNA]</scope>
    <source>
        <strain evidence="4 5">CCBAU10050</strain>
    </source>
</reference>
<dbReference type="NCBIfam" id="TIGR00254">
    <property type="entry name" value="GGDEF"/>
    <property type="match status" value="1"/>
</dbReference>
<evidence type="ECO:0000313" key="5">
    <source>
        <dbReference type="Proteomes" id="UP000477849"/>
    </source>
</evidence>
<dbReference type="Pfam" id="PF08448">
    <property type="entry name" value="PAS_4"/>
    <property type="match status" value="1"/>
</dbReference>
<dbReference type="AlphaFoldDB" id="A0A6M1RVS6"/>
<dbReference type="SUPFAM" id="SSF55073">
    <property type="entry name" value="Nucleotide cyclase"/>
    <property type="match status" value="1"/>
</dbReference>
<dbReference type="Gene3D" id="3.30.450.20">
    <property type="entry name" value="PAS domain"/>
    <property type="match status" value="1"/>
</dbReference>
<sequence>MVFFPLARESLGVGIRDLRRTLGESAYLVAVVEEKLGPDWFERALDLGADDVLTDIDEAEVARCLSRARKGLERVRRVEDEVGQVTLERDYLQACIDHLPTPIFFKNVEGIYVGCNGAFAEYLGRPLETILGASVYDIAPPEIARRYQAADDALFDSGGAQVYESKVCHSNGDMRFVEFQKAVIKSRNQGVYGIAGAILDITDRKRLEMQLIDAAERDPLTNAYNRRKFFQLAEDVSEWARNGPRPVSVAVIDVDQFKLINDRLGHSEGDNVLCTVSQVLEATSGEDNIVARAGGEEFYALFPGVSLKAAATIADEMRREVERFCRVDGLSAVAGTVSVGLAQFDPKSESLDDALKRADSALYLAKREGRNCLRLAL</sequence>
<dbReference type="PROSITE" id="PS50113">
    <property type="entry name" value="PAC"/>
    <property type="match status" value="1"/>
</dbReference>
<keyword evidence="5" id="KW-1185">Reference proteome</keyword>
<dbReference type="PANTHER" id="PTHR44757:SF2">
    <property type="entry name" value="BIOFILM ARCHITECTURE MAINTENANCE PROTEIN MBAA"/>
    <property type="match status" value="1"/>
</dbReference>
<dbReference type="EMBL" id="JAAKZH010000002">
    <property type="protein sequence ID" value="NGO63229.1"/>
    <property type="molecule type" value="Genomic_DNA"/>
</dbReference>
<feature type="domain" description="PAS" evidence="1">
    <location>
        <begin position="88"/>
        <end position="142"/>
    </location>
</feature>
<gene>
    <name evidence="4" type="ORF">G6N76_06050</name>
</gene>
<dbReference type="CDD" id="cd01949">
    <property type="entry name" value="GGDEF"/>
    <property type="match status" value="1"/>
</dbReference>
<evidence type="ECO:0000259" key="2">
    <source>
        <dbReference type="PROSITE" id="PS50113"/>
    </source>
</evidence>
<organism evidence="4 5">
    <name type="scientific">Rhizobium daejeonense</name>
    <dbReference type="NCBI Taxonomy" id="240521"/>
    <lineage>
        <taxon>Bacteria</taxon>
        <taxon>Pseudomonadati</taxon>
        <taxon>Pseudomonadota</taxon>
        <taxon>Alphaproteobacteria</taxon>
        <taxon>Hyphomicrobiales</taxon>
        <taxon>Rhizobiaceae</taxon>
        <taxon>Rhizobium/Agrobacterium group</taxon>
        <taxon>Rhizobium</taxon>
    </lineage>
</organism>
<dbReference type="InterPro" id="IPR000014">
    <property type="entry name" value="PAS"/>
</dbReference>
<protein>
    <submittedName>
        <fullName evidence="4">Diguanylate cyclase</fullName>
    </submittedName>
</protein>
<dbReference type="InterPro" id="IPR013656">
    <property type="entry name" value="PAS_4"/>
</dbReference>
<dbReference type="Gene3D" id="3.30.70.270">
    <property type="match status" value="1"/>
</dbReference>
<dbReference type="InterPro" id="IPR029787">
    <property type="entry name" value="Nucleotide_cyclase"/>
</dbReference>
<dbReference type="InterPro" id="IPR043128">
    <property type="entry name" value="Rev_trsase/Diguanyl_cyclase"/>
</dbReference>
<dbReference type="SMART" id="SM00091">
    <property type="entry name" value="PAS"/>
    <property type="match status" value="1"/>
</dbReference>
<dbReference type="InterPro" id="IPR035965">
    <property type="entry name" value="PAS-like_dom_sf"/>
</dbReference>
<accession>A0A6M1RVS6</accession>
<dbReference type="PROSITE" id="PS50887">
    <property type="entry name" value="GGDEF"/>
    <property type="match status" value="1"/>
</dbReference>
<dbReference type="InterPro" id="IPR052155">
    <property type="entry name" value="Biofilm_reg_signaling"/>
</dbReference>
<evidence type="ECO:0000259" key="3">
    <source>
        <dbReference type="PROSITE" id="PS50887"/>
    </source>
</evidence>
<dbReference type="Proteomes" id="UP000477849">
    <property type="component" value="Unassembled WGS sequence"/>
</dbReference>
<feature type="domain" description="PAC" evidence="2">
    <location>
        <begin position="161"/>
        <end position="213"/>
    </location>
</feature>
<dbReference type="PROSITE" id="PS50112">
    <property type="entry name" value="PAS"/>
    <property type="match status" value="1"/>
</dbReference>
<dbReference type="Pfam" id="PF00990">
    <property type="entry name" value="GGDEF"/>
    <property type="match status" value="1"/>
</dbReference>
<dbReference type="GO" id="GO:0003824">
    <property type="term" value="F:catalytic activity"/>
    <property type="evidence" value="ECO:0007669"/>
    <property type="project" value="UniProtKB-ARBA"/>
</dbReference>
<dbReference type="InterPro" id="IPR000160">
    <property type="entry name" value="GGDEF_dom"/>
</dbReference>
<dbReference type="RefSeq" id="WP_163904476.1">
    <property type="nucleotide sequence ID" value="NZ_CP048427.1"/>
</dbReference>
<dbReference type="FunFam" id="3.30.70.270:FF:000001">
    <property type="entry name" value="Diguanylate cyclase domain protein"/>
    <property type="match status" value="1"/>
</dbReference>
<evidence type="ECO:0000313" key="4">
    <source>
        <dbReference type="EMBL" id="NGO63229.1"/>
    </source>
</evidence>
<dbReference type="SMART" id="SM00267">
    <property type="entry name" value="GGDEF"/>
    <property type="match status" value="1"/>
</dbReference>
<dbReference type="SUPFAM" id="SSF55785">
    <property type="entry name" value="PYP-like sensor domain (PAS domain)"/>
    <property type="match status" value="1"/>
</dbReference>
<dbReference type="PANTHER" id="PTHR44757">
    <property type="entry name" value="DIGUANYLATE CYCLASE DGCP"/>
    <property type="match status" value="1"/>
</dbReference>
<proteinExistence type="predicted"/>
<dbReference type="CDD" id="cd00130">
    <property type="entry name" value="PAS"/>
    <property type="match status" value="1"/>
</dbReference>
<dbReference type="InterPro" id="IPR000700">
    <property type="entry name" value="PAS-assoc_C"/>
</dbReference>
<feature type="domain" description="GGDEF" evidence="3">
    <location>
        <begin position="245"/>
        <end position="377"/>
    </location>
</feature>
<evidence type="ECO:0000259" key="1">
    <source>
        <dbReference type="PROSITE" id="PS50112"/>
    </source>
</evidence>
<name>A0A6M1RVS6_9HYPH</name>
<dbReference type="NCBIfam" id="TIGR00229">
    <property type="entry name" value="sensory_box"/>
    <property type="match status" value="1"/>
</dbReference>
<comment type="caution">
    <text evidence="4">The sequence shown here is derived from an EMBL/GenBank/DDBJ whole genome shotgun (WGS) entry which is preliminary data.</text>
</comment>